<organism evidence="2 3">
    <name type="scientific">Pseudomonas panipatensis</name>
    <dbReference type="NCBI Taxonomy" id="428992"/>
    <lineage>
        <taxon>Bacteria</taxon>
        <taxon>Pseudomonadati</taxon>
        <taxon>Pseudomonadota</taxon>
        <taxon>Gammaproteobacteria</taxon>
        <taxon>Pseudomonadales</taxon>
        <taxon>Pseudomonadaceae</taxon>
        <taxon>Pseudomonas</taxon>
    </lineage>
</organism>
<evidence type="ECO:0000313" key="2">
    <source>
        <dbReference type="EMBL" id="SDI48720.1"/>
    </source>
</evidence>
<reference evidence="3" key="1">
    <citation type="submission" date="2016-10" db="EMBL/GenBank/DDBJ databases">
        <authorList>
            <person name="Varghese N."/>
            <person name="Submissions S."/>
        </authorList>
    </citation>
    <scope>NUCLEOTIDE SEQUENCE [LARGE SCALE GENOMIC DNA]</scope>
    <source>
        <strain evidence="3">CCM 7469</strain>
    </source>
</reference>
<name>A0A1G8L0N7_9PSED</name>
<protein>
    <submittedName>
        <fullName evidence="2">Uncharacterized protein</fullName>
    </submittedName>
</protein>
<dbReference type="STRING" id="428992.SAMN05216272_11048"/>
<dbReference type="EMBL" id="FNDS01000010">
    <property type="protein sequence ID" value="SDI48720.1"/>
    <property type="molecule type" value="Genomic_DNA"/>
</dbReference>
<gene>
    <name evidence="2" type="ORF">SAMN05216272_11048</name>
</gene>
<keyword evidence="3" id="KW-1185">Reference proteome</keyword>
<evidence type="ECO:0000256" key="1">
    <source>
        <dbReference type="SAM" id="MobiDB-lite"/>
    </source>
</evidence>
<feature type="region of interest" description="Disordered" evidence="1">
    <location>
        <begin position="1"/>
        <end position="56"/>
    </location>
</feature>
<sequence>MSGGDSEVSMSTGNTLRVSGCPPDEPRSRGDSVAASPPTEPPGQNAPLAAPEGNAEPIDRWLRRVAVLKTNWRRMLKERQLKRRVRVRKIAEAVGKGYAMTREEANRMASKLFDRD</sequence>
<dbReference type="AlphaFoldDB" id="A0A1G8L0N7"/>
<feature type="compositionally biased region" description="Polar residues" evidence="1">
    <location>
        <begin position="8"/>
        <end position="17"/>
    </location>
</feature>
<proteinExistence type="predicted"/>
<evidence type="ECO:0000313" key="3">
    <source>
        <dbReference type="Proteomes" id="UP000199636"/>
    </source>
</evidence>
<dbReference type="Proteomes" id="UP000199636">
    <property type="component" value="Unassembled WGS sequence"/>
</dbReference>
<accession>A0A1G8L0N7</accession>